<feature type="coiled-coil region" evidence="1">
    <location>
        <begin position="47"/>
        <end position="74"/>
    </location>
</feature>
<dbReference type="AlphaFoldDB" id="A0AAD4VZX3"/>
<dbReference type="EMBL" id="JAJFAZ020000004">
    <property type="protein sequence ID" value="KAI5334364.1"/>
    <property type="molecule type" value="Genomic_DNA"/>
</dbReference>
<keyword evidence="3" id="KW-1185">Reference proteome</keyword>
<organism evidence="2 3">
    <name type="scientific">Prunus dulcis</name>
    <name type="common">Almond</name>
    <name type="synonym">Amygdalus dulcis</name>
    <dbReference type="NCBI Taxonomy" id="3755"/>
    <lineage>
        <taxon>Eukaryota</taxon>
        <taxon>Viridiplantae</taxon>
        <taxon>Streptophyta</taxon>
        <taxon>Embryophyta</taxon>
        <taxon>Tracheophyta</taxon>
        <taxon>Spermatophyta</taxon>
        <taxon>Magnoliopsida</taxon>
        <taxon>eudicotyledons</taxon>
        <taxon>Gunneridae</taxon>
        <taxon>Pentapetalae</taxon>
        <taxon>rosids</taxon>
        <taxon>fabids</taxon>
        <taxon>Rosales</taxon>
        <taxon>Rosaceae</taxon>
        <taxon>Amygdaloideae</taxon>
        <taxon>Amygdaleae</taxon>
        <taxon>Prunus</taxon>
    </lineage>
</organism>
<evidence type="ECO:0000256" key="1">
    <source>
        <dbReference type="SAM" id="Coils"/>
    </source>
</evidence>
<accession>A0AAD4VZX3</accession>
<proteinExistence type="predicted"/>
<keyword evidence="1" id="KW-0175">Coiled coil</keyword>
<name>A0AAD4VZX3_PRUDU</name>
<protein>
    <submittedName>
        <fullName evidence="2">Uncharacterized protein</fullName>
    </submittedName>
</protein>
<sequence>MITYLFGQVEKFAPRLCPFPEEQRIGKDLEQRITLCSAIMRKEIEIARQMQQKVVDIDEQVRQLQERKARIVAKVSEIVRSNRPLEAQLR</sequence>
<dbReference type="Proteomes" id="UP001054821">
    <property type="component" value="Chromosome 4"/>
</dbReference>
<reference evidence="2 3" key="1">
    <citation type="journal article" date="2022" name="G3 (Bethesda)">
        <title>Whole-genome sequence and methylome profiling of the almond [Prunus dulcis (Mill.) D.A. Webb] cultivar 'Nonpareil'.</title>
        <authorList>
            <person name="D'Amico-Willman K.M."/>
            <person name="Ouma W.Z."/>
            <person name="Meulia T."/>
            <person name="Sideli G.M."/>
            <person name="Gradziel T.M."/>
            <person name="Fresnedo-Ramirez J."/>
        </authorList>
    </citation>
    <scope>NUCLEOTIDE SEQUENCE [LARGE SCALE GENOMIC DNA]</scope>
    <source>
        <strain evidence="2">Clone GOH B32 T37-40</strain>
    </source>
</reference>
<evidence type="ECO:0000313" key="2">
    <source>
        <dbReference type="EMBL" id="KAI5334364.1"/>
    </source>
</evidence>
<comment type="caution">
    <text evidence="2">The sequence shown here is derived from an EMBL/GenBank/DDBJ whole genome shotgun (WGS) entry which is preliminary data.</text>
</comment>
<gene>
    <name evidence="2" type="ORF">L3X38_024497</name>
</gene>
<evidence type="ECO:0000313" key="3">
    <source>
        <dbReference type="Proteomes" id="UP001054821"/>
    </source>
</evidence>